<name>A0AAD8KS38_TARER</name>
<proteinExistence type="predicted"/>
<comment type="caution">
    <text evidence="1">The sequence shown here is derived from an EMBL/GenBank/DDBJ whole genome shotgun (WGS) entry which is preliminary data.</text>
</comment>
<gene>
    <name evidence="1" type="ORF">QVD17_15284</name>
</gene>
<organism evidence="1 2">
    <name type="scientific">Tagetes erecta</name>
    <name type="common">African marigold</name>
    <dbReference type="NCBI Taxonomy" id="13708"/>
    <lineage>
        <taxon>Eukaryota</taxon>
        <taxon>Viridiplantae</taxon>
        <taxon>Streptophyta</taxon>
        <taxon>Embryophyta</taxon>
        <taxon>Tracheophyta</taxon>
        <taxon>Spermatophyta</taxon>
        <taxon>Magnoliopsida</taxon>
        <taxon>eudicotyledons</taxon>
        <taxon>Gunneridae</taxon>
        <taxon>Pentapetalae</taxon>
        <taxon>asterids</taxon>
        <taxon>campanulids</taxon>
        <taxon>Asterales</taxon>
        <taxon>Asteraceae</taxon>
        <taxon>Asteroideae</taxon>
        <taxon>Heliantheae alliance</taxon>
        <taxon>Tageteae</taxon>
        <taxon>Tagetes</taxon>
    </lineage>
</organism>
<dbReference type="AlphaFoldDB" id="A0AAD8KS38"/>
<evidence type="ECO:0000313" key="1">
    <source>
        <dbReference type="EMBL" id="KAK1426608.1"/>
    </source>
</evidence>
<reference evidence="1" key="1">
    <citation type="journal article" date="2023" name="bioRxiv">
        <title>Improved chromosome-level genome assembly for marigold (Tagetes erecta).</title>
        <authorList>
            <person name="Jiang F."/>
            <person name="Yuan L."/>
            <person name="Wang S."/>
            <person name="Wang H."/>
            <person name="Xu D."/>
            <person name="Wang A."/>
            <person name="Fan W."/>
        </authorList>
    </citation>
    <scope>NUCLEOTIDE SEQUENCE</scope>
    <source>
        <strain evidence="1">WSJ</strain>
        <tissue evidence="1">Leaf</tissue>
    </source>
</reference>
<evidence type="ECO:0000313" key="2">
    <source>
        <dbReference type="Proteomes" id="UP001229421"/>
    </source>
</evidence>
<sequence>MNCCYFASILVVVGVYDWFLVRDRVCVHCGLHFLCVGCCKRLRKVITRDEITFWELMAKTMNNYAIFLFSPRGLELGRTLVEFAPSLITGRLNNGEKRHWMPSFSRSS</sequence>
<keyword evidence="2" id="KW-1185">Reference proteome</keyword>
<accession>A0AAD8KS38</accession>
<dbReference type="Proteomes" id="UP001229421">
    <property type="component" value="Unassembled WGS sequence"/>
</dbReference>
<dbReference type="EMBL" id="JAUHHV010000004">
    <property type="protein sequence ID" value="KAK1426608.1"/>
    <property type="molecule type" value="Genomic_DNA"/>
</dbReference>
<protein>
    <submittedName>
        <fullName evidence="1">Uncharacterized protein</fullName>
    </submittedName>
</protein>